<keyword evidence="1" id="KW-0472">Membrane</keyword>
<dbReference type="InterPro" id="IPR037185">
    <property type="entry name" value="EmrE-like"/>
</dbReference>
<sequence length="291" mass="31707">MTVIRQDNNRLGILLMCLTTFVFAMQDGISRLLAAEYNTYLVVMIRYWFFALFVIAISARRSGGLKRAIATQHPWLQVFRGALLALEICVTVIAFTLLGLTETHAIFICYPLMIAALSGPVLGEKVGWRRWAAIGTGTLGVMIILQPGTGVFSPVAAIPLLGAVMFAVYGLVTRYVSRRDSSQVSFFYTGTVGCVVMTGIGLFYWEPIAAKDWAWMGTLCCTGALGHWLLIKTYEAAEASAVQPFAYLQLPFAAALGMIAFGETLRVNVAVGAVIVVAAGLFTLWRERQAA</sequence>
<feature type="transmembrane region" description="Helical" evidence="1">
    <location>
        <begin position="39"/>
        <end position="57"/>
    </location>
</feature>
<gene>
    <name evidence="3" type="ORF">SAMN04488042_11067</name>
</gene>
<dbReference type="STRING" id="254406.SAMN04488042_11067"/>
<feature type="transmembrane region" description="Helical" evidence="1">
    <location>
        <begin position="242"/>
        <end position="261"/>
    </location>
</feature>
<evidence type="ECO:0000313" key="3">
    <source>
        <dbReference type="EMBL" id="SFM61301.1"/>
    </source>
</evidence>
<dbReference type="PANTHER" id="PTHR22911">
    <property type="entry name" value="ACYL-MALONYL CONDENSING ENZYME-RELATED"/>
    <property type="match status" value="1"/>
</dbReference>
<evidence type="ECO:0000259" key="2">
    <source>
        <dbReference type="Pfam" id="PF00892"/>
    </source>
</evidence>
<dbReference type="OrthoDB" id="9807937at2"/>
<dbReference type="AlphaFoldDB" id="A0A1I4SAC6"/>
<feature type="transmembrane region" description="Helical" evidence="1">
    <location>
        <begin position="12"/>
        <end position="33"/>
    </location>
</feature>
<dbReference type="PANTHER" id="PTHR22911:SF103">
    <property type="entry name" value="BLR2811 PROTEIN"/>
    <property type="match status" value="1"/>
</dbReference>
<keyword evidence="1" id="KW-1133">Transmembrane helix</keyword>
<name>A0A1I4SAC6_9RHOB</name>
<protein>
    <submittedName>
        <fullName evidence="3">Permease of the drug/metabolite transporter (DMT) superfamily</fullName>
    </submittedName>
</protein>
<evidence type="ECO:0000313" key="4">
    <source>
        <dbReference type="Proteomes" id="UP000199144"/>
    </source>
</evidence>
<feature type="transmembrane region" description="Helical" evidence="1">
    <location>
        <begin position="78"/>
        <end position="98"/>
    </location>
</feature>
<keyword evidence="4" id="KW-1185">Reference proteome</keyword>
<proteinExistence type="predicted"/>
<feature type="transmembrane region" description="Helical" evidence="1">
    <location>
        <begin position="213"/>
        <end position="230"/>
    </location>
</feature>
<organism evidence="3 4">
    <name type="scientific">Shimia aestuarii</name>
    <dbReference type="NCBI Taxonomy" id="254406"/>
    <lineage>
        <taxon>Bacteria</taxon>
        <taxon>Pseudomonadati</taxon>
        <taxon>Pseudomonadota</taxon>
        <taxon>Alphaproteobacteria</taxon>
        <taxon>Rhodobacterales</taxon>
        <taxon>Roseobacteraceae</taxon>
    </lineage>
</organism>
<feature type="domain" description="EamA" evidence="2">
    <location>
        <begin position="160"/>
        <end position="283"/>
    </location>
</feature>
<evidence type="ECO:0000256" key="1">
    <source>
        <dbReference type="SAM" id="Phobius"/>
    </source>
</evidence>
<dbReference type="Proteomes" id="UP000199144">
    <property type="component" value="Unassembled WGS sequence"/>
</dbReference>
<dbReference type="Pfam" id="PF00892">
    <property type="entry name" value="EamA"/>
    <property type="match status" value="2"/>
</dbReference>
<feature type="transmembrane region" description="Helical" evidence="1">
    <location>
        <begin position="104"/>
        <end position="121"/>
    </location>
</feature>
<dbReference type="GO" id="GO:0016020">
    <property type="term" value="C:membrane"/>
    <property type="evidence" value="ECO:0007669"/>
    <property type="project" value="InterPro"/>
</dbReference>
<feature type="transmembrane region" description="Helical" evidence="1">
    <location>
        <begin position="128"/>
        <end position="145"/>
    </location>
</feature>
<feature type="transmembrane region" description="Helical" evidence="1">
    <location>
        <begin position="184"/>
        <end position="207"/>
    </location>
</feature>
<feature type="transmembrane region" description="Helical" evidence="1">
    <location>
        <begin position="267"/>
        <end position="285"/>
    </location>
</feature>
<keyword evidence="1" id="KW-0812">Transmembrane</keyword>
<dbReference type="RefSeq" id="WP_093096074.1">
    <property type="nucleotide sequence ID" value="NZ_FOTQ01000010.1"/>
</dbReference>
<feature type="domain" description="EamA" evidence="2">
    <location>
        <begin position="11"/>
        <end position="145"/>
    </location>
</feature>
<feature type="transmembrane region" description="Helical" evidence="1">
    <location>
        <begin position="151"/>
        <end position="172"/>
    </location>
</feature>
<dbReference type="SUPFAM" id="SSF103481">
    <property type="entry name" value="Multidrug resistance efflux transporter EmrE"/>
    <property type="match status" value="2"/>
</dbReference>
<reference evidence="3 4" key="1">
    <citation type="submission" date="2016-10" db="EMBL/GenBank/DDBJ databases">
        <authorList>
            <person name="de Groot N.N."/>
        </authorList>
    </citation>
    <scope>NUCLEOTIDE SEQUENCE [LARGE SCALE GENOMIC DNA]</scope>
    <source>
        <strain evidence="3 4">DSM 15283</strain>
    </source>
</reference>
<dbReference type="EMBL" id="FOTQ01000010">
    <property type="protein sequence ID" value="SFM61301.1"/>
    <property type="molecule type" value="Genomic_DNA"/>
</dbReference>
<accession>A0A1I4SAC6</accession>
<dbReference type="InterPro" id="IPR000620">
    <property type="entry name" value="EamA_dom"/>
</dbReference>